<dbReference type="RefSeq" id="WP_147033537.1">
    <property type="nucleotide sequence ID" value="NZ_CP042436.1"/>
</dbReference>
<accession>A0A5B8V1M5</accession>
<dbReference type="AlphaFoldDB" id="A0A5B8V1M5"/>
<dbReference type="Proteomes" id="UP000321479">
    <property type="component" value="Chromosome"/>
</dbReference>
<evidence type="ECO:0000313" key="1">
    <source>
        <dbReference type="EMBL" id="QEC64703.1"/>
    </source>
</evidence>
<proteinExistence type="predicted"/>
<dbReference type="EMBL" id="CP042436">
    <property type="protein sequence ID" value="QEC64703.1"/>
    <property type="molecule type" value="Genomic_DNA"/>
</dbReference>
<name>A0A5B8V1M5_9SPHI</name>
<reference evidence="1 2" key="1">
    <citation type="journal article" date="2017" name="Curr. Microbiol.">
        <title>Mucilaginibacter ginsenosidivorans sp. nov., Isolated from Soil of Ginseng Field.</title>
        <authorList>
            <person name="Kim M.M."/>
            <person name="Siddiqi M.Z."/>
            <person name="Im W.T."/>
        </authorList>
    </citation>
    <scope>NUCLEOTIDE SEQUENCE [LARGE SCALE GENOMIC DNA]</scope>
    <source>
        <strain evidence="1 2">Gsoil 3017</strain>
    </source>
</reference>
<protein>
    <submittedName>
        <fullName evidence="1">Uncharacterized protein</fullName>
    </submittedName>
</protein>
<sequence length="83" mass="9127">MKNIELNKKATHRQPQFMVYLKSFATIQTVSFCRDEMTVNIFAPAENIAPCAFVKITEDSFTAPAGYLGDGVPPSAACEIRIA</sequence>
<keyword evidence="2" id="KW-1185">Reference proteome</keyword>
<evidence type="ECO:0000313" key="2">
    <source>
        <dbReference type="Proteomes" id="UP000321479"/>
    </source>
</evidence>
<gene>
    <name evidence="1" type="ORF">FRZ54_19760</name>
</gene>
<dbReference type="KEGG" id="mgin:FRZ54_19760"/>
<organism evidence="1 2">
    <name type="scientific">Mucilaginibacter ginsenosidivorans</name>
    <dbReference type="NCBI Taxonomy" id="398053"/>
    <lineage>
        <taxon>Bacteria</taxon>
        <taxon>Pseudomonadati</taxon>
        <taxon>Bacteroidota</taxon>
        <taxon>Sphingobacteriia</taxon>
        <taxon>Sphingobacteriales</taxon>
        <taxon>Sphingobacteriaceae</taxon>
        <taxon>Mucilaginibacter</taxon>
    </lineage>
</organism>